<dbReference type="RefSeq" id="WP_176623162.1">
    <property type="nucleotide sequence ID" value="NZ_JABXXQ010000091.1"/>
</dbReference>
<feature type="transmembrane region" description="Helical" evidence="10">
    <location>
        <begin position="7"/>
        <end position="27"/>
    </location>
</feature>
<keyword evidence="7" id="KW-0256">Endoplasmic reticulum</keyword>
<gene>
    <name evidence="11" type="ORF">FHR90_002020</name>
    <name evidence="12" type="ORF">HUK83_06545</name>
</gene>
<evidence type="ECO:0000256" key="9">
    <source>
        <dbReference type="ARBA" id="ARBA00023136"/>
    </source>
</evidence>
<evidence type="ECO:0000256" key="6">
    <source>
        <dbReference type="ARBA" id="ARBA00022692"/>
    </source>
</evidence>
<feature type="transmembrane region" description="Helical" evidence="10">
    <location>
        <begin position="354"/>
        <end position="375"/>
    </location>
</feature>
<dbReference type="InterPro" id="IPR007315">
    <property type="entry name" value="PIG-V/Gpi18"/>
</dbReference>
<comment type="caution">
    <text evidence="11">The sequence shown here is derived from an EMBL/GenBank/DDBJ whole genome shotgun (WGS) entry which is preliminary data.</text>
</comment>
<proteinExistence type="predicted"/>
<dbReference type="Proteomes" id="UP000565205">
    <property type="component" value="Unassembled WGS sequence"/>
</dbReference>
<dbReference type="GO" id="GO:0006506">
    <property type="term" value="P:GPI anchor biosynthetic process"/>
    <property type="evidence" value="ECO:0007669"/>
    <property type="project" value="UniProtKB-KW"/>
</dbReference>
<evidence type="ECO:0000313" key="14">
    <source>
        <dbReference type="Proteomes" id="UP000565205"/>
    </source>
</evidence>
<evidence type="ECO:0000256" key="10">
    <source>
        <dbReference type="SAM" id="Phobius"/>
    </source>
</evidence>
<feature type="transmembrane region" description="Helical" evidence="10">
    <location>
        <begin position="179"/>
        <end position="197"/>
    </location>
</feature>
<evidence type="ECO:0000313" key="13">
    <source>
        <dbReference type="Proteomes" id="UP000557688"/>
    </source>
</evidence>
<keyword evidence="4" id="KW-0328">Glycosyltransferase</keyword>
<feature type="transmembrane region" description="Helical" evidence="10">
    <location>
        <begin position="93"/>
        <end position="113"/>
    </location>
</feature>
<keyword evidence="3" id="KW-0337">GPI-anchor biosynthesis</keyword>
<feature type="transmembrane region" description="Helical" evidence="10">
    <location>
        <begin position="332"/>
        <end position="348"/>
    </location>
</feature>
<evidence type="ECO:0000256" key="5">
    <source>
        <dbReference type="ARBA" id="ARBA00022679"/>
    </source>
</evidence>
<keyword evidence="5" id="KW-0808">Transferase</keyword>
<dbReference type="EMBL" id="JACHXV010000006">
    <property type="protein sequence ID" value="MBB3174184.1"/>
    <property type="molecule type" value="Genomic_DNA"/>
</dbReference>
<evidence type="ECO:0008006" key="15">
    <source>
        <dbReference type="Google" id="ProtNLM"/>
    </source>
</evidence>
<dbReference type="AlphaFoldDB" id="A0A839V0W1"/>
<keyword evidence="6 10" id="KW-0812">Transmembrane</keyword>
<evidence type="ECO:0000256" key="8">
    <source>
        <dbReference type="ARBA" id="ARBA00022989"/>
    </source>
</evidence>
<comment type="subcellular location">
    <subcellularLocation>
        <location evidence="1">Endoplasmic reticulum membrane</location>
        <topology evidence="1">Multi-pass membrane protein</topology>
    </subcellularLocation>
</comment>
<dbReference type="GO" id="GO:0016020">
    <property type="term" value="C:membrane"/>
    <property type="evidence" value="ECO:0007669"/>
    <property type="project" value="GOC"/>
</dbReference>
<organism evidence="11 13">
    <name type="scientific">Endobacter medicaginis</name>
    <dbReference type="NCBI Taxonomy" id="1181271"/>
    <lineage>
        <taxon>Bacteria</taxon>
        <taxon>Pseudomonadati</taxon>
        <taxon>Pseudomonadota</taxon>
        <taxon>Alphaproteobacteria</taxon>
        <taxon>Acetobacterales</taxon>
        <taxon>Acetobacteraceae</taxon>
        <taxon>Endobacter</taxon>
    </lineage>
</organism>
<evidence type="ECO:0000256" key="1">
    <source>
        <dbReference type="ARBA" id="ARBA00004477"/>
    </source>
</evidence>
<dbReference type="GO" id="GO:0004376">
    <property type="term" value="F:GPI mannosyltransferase activity"/>
    <property type="evidence" value="ECO:0007669"/>
    <property type="project" value="InterPro"/>
</dbReference>
<dbReference type="EMBL" id="JABXXQ010000091">
    <property type="protein sequence ID" value="NVN29992.1"/>
    <property type="molecule type" value="Genomic_DNA"/>
</dbReference>
<dbReference type="GO" id="GO:0031501">
    <property type="term" value="C:mannosyltransferase complex"/>
    <property type="evidence" value="ECO:0007669"/>
    <property type="project" value="TreeGrafter"/>
</dbReference>
<dbReference type="GO" id="GO:0000009">
    <property type="term" value="F:alpha-1,6-mannosyltransferase activity"/>
    <property type="evidence" value="ECO:0007669"/>
    <property type="project" value="InterPro"/>
</dbReference>
<evidence type="ECO:0000256" key="3">
    <source>
        <dbReference type="ARBA" id="ARBA00022502"/>
    </source>
</evidence>
<keyword evidence="9 10" id="KW-0472">Membrane</keyword>
<dbReference type="Proteomes" id="UP000557688">
    <property type="component" value="Unassembled WGS sequence"/>
</dbReference>
<protein>
    <recommendedName>
        <fullName evidence="15">Glycosyltransferase RgtA/B/C/D-like domain-containing protein</fullName>
    </recommendedName>
</protein>
<keyword evidence="13" id="KW-1185">Reference proteome</keyword>
<reference evidence="11 13" key="2">
    <citation type="submission" date="2020-08" db="EMBL/GenBank/DDBJ databases">
        <title>Genomic Encyclopedia of Type Strains, Phase III (KMG-III): the genomes of soil and plant-associated and newly described type strains.</title>
        <authorList>
            <person name="Whitman W."/>
        </authorList>
    </citation>
    <scope>NUCLEOTIDE SEQUENCE [LARGE SCALE GENOMIC DNA]</scope>
    <source>
        <strain evidence="11 13">CECT 8088</strain>
    </source>
</reference>
<dbReference type="PANTHER" id="PTHR12468">
    <property type="entry name" value="GPI MANNOSYLTRANSFERASE 2"/>
    <property type="match status" value="1"/>
</dbReference>
<feature type="transmembrane region" description="Helical" evidence="10">
    <location>
        <begin position="293"/>
        <end position="320"/>
    </location>
</feature>
<reference evidence="12 14" key="1">
    <citation type="submission" date="2020-06" db="EMBL/GenBank/DDBJ databases">
        <title>Description of novel acetic acid bacteria.</title>
        <authorList>
            <person name="Sombolestani A."/>
        </authorList>
    </citation>
    <scope>NUCLEOTIDE SEQUENCE [LARGE SCALE GENOMIC DNA]</scope>
    <source>
        <strain evidence="12 14">LMG 26838</strain>
    </source>
</reference>
<dbReference type="PANTHER" id="PTHR12468:SF2">
    <property type="entry name" value="GPI MANNOSYLTRANSFERASE 2"/>
    <property type="match status" value="1"/>
</dbReference>
<evidence type="ECO:0000256" key="4">
    <source>
        <dbReference type="ARBA" id="ARBA00022676"/>
    </source>
</evidence>
<name>A0A839V0W1_9PROT</name>
<feature type="transmembrane region" description="Helical" evidence="10">
    <location>
        <begin position="145"/>
        <end position="173"/>
    </location>
</feature>
<evidence type="ECO:0000256" key="7">
    <source>
        <dbReference type="ARBA" id="ARBA00022824"/>
    </source>
</evidence>
<feature type="transmembrane region" description="Helical" evidence="10">
    <location>
        <begin position="217"/>
        <end position="237"/>
    </location>
</feature>
<accession>A0A839V0W1</accession>
<evidence type="ECO:0000313" key="12">
    <source>
        <dbReference type="EMBL" id="NVN29992.1"/>
    </source>
</evidence>
<comment type="pathway">
    <text evidence="2">Glycolipid biosynthesis; glycosylphosphatidylinositol-anchor biosynthesis.</text>
</comment>
<evidence type="ECO:0000256" key="2">
    <source>
        <dbReference type="ARBA" id="ARBA00004687"/>
    </source>
</evidence>
<keyword evidence="8 10" id="KW-1133">Transmembrane helix</keyword>
<sequence>MPSVVRVLPVLLYALGFDLLVMGYYWLASRGTEGLTSVACQWDCGWYHGIFDLGYPPAGALNHDGQASWAFFPLFPLAALGVSHLLHQPFVAASLILNNAALVVMTVICVGYMRRRYGVRDPWLTVAVFMTLPTTLYFRVPYSEALFGLLAAAVIALFAERRVLAAGLCAAVFTACRPTASLLVAIVAVSGWLGLWWPVLRRRAAADQARLRESLRIAAFAALGTIGLLSYMIYLHVHAGDALAFVHVESGWHRRMDDPIGNILRAFRFDDLTVHNFLDRSDRSARYVALEGIAGGLGVLLALALGCWLEAVLLFAIWWVSGSSGLESIQRYMFANPMMMVVIAVGLARVPRAFVWPAITVFAMLQALLVPLWFAGKAFLT</sequence>
<evidence type="ECO:0000313" key="11">
    <source>
        <dbReference type="EMBL" id="MBB3174184.1"/>
    </source>
</evidence>